<evidence type="ECO:0000256" key="1">
    <source>
        <dbReference type="ARBA" id="ARBA00022448"/>
    </source>
</evidence>
<dbReference type="NCBIfam" id="NF008653">
    <property type="entry name" value="PRK11650.1"/>
    <property type="match status" value="1"/>
</dbReference>
<dbReference type="FunFam" id="3.40.50.300:FF:000042">
    <property type="entry name" value="Maltose/maltodextrin ABC transporter, ATP-binding protein"/>
    <property type="match status" value="1"/>
</dbReference>
<dbReference type="PROSITE" id="PS50893">
    <property type="entry name" value="ABC_TRANSPORTER_2"/>
    <property type="match status" value="1"/>
</dbReference>
<evidence type="ECO:0000313" key="5">
    <source>
        <dbReference type="EMBL" id="GAG67584.1"/>
    </source>
</evidence>
<dbReference type="InterPro" id="IPR027417">
    <property type="entry name" value="P-loop_NTPase"/>
</dbReference>
<keyword evidence="3" id="KW-0067">ATP-binding</keyword>
<dbReference type="InterPro" id="IPR017871">
    <property type="entry name" value="ABC_transporter-like_CS"/>
</dbReference>
<dbReference type="GO" id="GO:0016887">
    <property type="term" value="F:ATP hydrolysis activity"/>
    <property type="evidence" value="ECO:0007669"/>
    <property type="project" value="InterPro"/>
</dbReference>
<dbReference type="InterPro" id="IPR008995">
    <property type="entry name" value="Mo/tungstate-bd_C_term_dom"/>
</dbReference>
<dbReference type="GO" id="GO:0055052">
    <property type="term" value="C:ATP-binding cassette (ABC) transporter complex, substrate-binding subunit-containing"/>
    <property type="evidence" value="ECO:0007669"/>
    <property type="project" value="TreeGrafter"/>
</dbReference>
<dbReference type="PROSITE" id="PS00211">
    <property type="entry name" value="ABC_TRANSPORTER_1"/>
    <property type="match status" value="1"/>
</dbReference>
<dbReference type="InterPro" id="IPR012340">
    <property type="entry name" value="NA-bd_OB-fold"/>
</dbReference>
<dbReference type="InterPro" id="IPR047641">
    <property type="entry name" value="ABC_transpr_MalK/UgpC-like"/>
</dbReference>
<dbReference type="AlphaFoldDB" id="X0ZE70"/>
<dbReference type="InterPro" id="IPR040582">
    <property type="entry name" value="OB_MalK-like"/>
</dbReference>
<gene>
    <name evidence="5" type="ORF">S01H4_04914</name>
</gene>
<reference evidence="5" key="1">
    <citation type="journal article" date="2014" name="Front. Microbiol.">
        <title>High frequency of phylogenetically diverse reductive dehalogenase-homologous genes in deep subseafloor sedimentary metagenomes.</title>
        <authorList>
            <person name="Kawai M."/>
            <person name="Futagami T."/>
            <person name="Toyoda A."/>
            <person name="Takaki Y."/>
            <person name="Nishi S."/>
            <person name="Hori S."/>
            <person name="Arai W."/>
            <person name="Tsubouchi T."/>
            <person name="Morono Y."/>
            <person name="Uchiyama I."/>
            <person name="Ito T."/>
            <person name="Fujiyama A."/>
            <person name="Inagaki F."/>
            <person name="Takami H."/>
        </authorList>
    </citation>
    <scope>NUCLEOTIDE SEQUENCE</scope>
    <source>
        <strain evidence="5">Expedition CK06-06</strain>
    </source>
</reference>
<dbReference type="GO" id="GO:0008643">
    <property type="term" value="P:carbohydrate transport"/>
    <property type="evidence" value="ECO:0007669"/>
    <property type="project" value="InterPro"/>
</dbReference>
<dbReference type="CDD" id="cd03301">
    <property type="entry name" value="ABC_MalK_N"/>
    <property type="match status" value="1"/>
</dbReference>
<dbReference type="Gene3D" id="2.40.50.140">
    <property type="entry name" value="Nucleic acid-binding proteins"/>
    <property type="match status" value="1"/>
</dbReference>
<dbReference type="Pfam" id="PF17912">
    <property type="entry name" value="OB_MalK"/>
    <property type="match status" value="1"/>
</dbReference>
<dbReference type="PANTHER" id="PTHR43875">
    <property type="entry name" value="MALTODEXTRIN IMPORT ATP-BINDING PROTEIN MSMX"/>
    <property type="match status" value="1"/>
</dbReference>
<accession>X0ZE70</accession>
<comment type="caution">
    <text evidence="5">The sequence shown here is derived from an EMBL/GenBank/DDBJ whole genome shotgun (WGS) entry which is preliminary data.</text>
</comment>
<dbReference type="Gene3D" id="2.40.50.100">
    <property type="match status" value="1"/>
</dbReference>
<dbReference type="SUPFAM" id="SSF52540">
    <property type="entry name" value="P-loop containing nucleoside triphosphate hydrolases"/>
    <property type="match status" value="1"/>
</dbReference>
<evidence type="ECO:0000259" key="4">
    <source>
        <dbReference type="PROSITE" id="PS50893"/>
    </source>
</evidence>
<dbReference type="InterPro" id="IPR003439">
    <property type="entry name" value="ABC_transporter-like_ATP-bd"/>
</dbReference>
<dbReference type="Gene3D" id="3.40.50.300">
    <property type="entry name" value="P-loop containing nucleotide triphosphate hydrolases"/>
    <property type="match status" value="1"/>
</dbReference>
<organism evidence="5">
    <name type="scientific">marine sediment metagenome</name>
    <dbReference type="NCBI Taxonomy" id="412755"/>
    <lineage>
        <taxon>unclassified sequences</taxon>
        <taxon>metagenomes</taxon>
        <taxon>ecological metagenomes</taxon>
    </lineage>
</organism>
<dbReference type="Pfam" id="PF00005">
    <property type="entry name" value="ABC_tran"/>
    <property type="match status" value="1"/>
</dbReference>
<dbReference type="PANTHER" id="PTHR43875:SF1">
    <property type="entry name" value="OSMOPROTECTIVE COMPOUNDS UPTAKE ATP-BINDING PROTEIN GGTA"/>
    <property type="match status" value="1"/>
</dbReference>
<dbReference type="InterPro" id="IPR015855">
    <property type="entry name" value="ABC_transpr_MalK-like"/>
</dbReference>
<feature type="domain" description="ABC transporter" evidence="4">
    <location>
        <begin position="4"/>
        <end position="234"/>
    </location>
</feature>
<dbReference type="GO" id="GO:0140359">
    <property type="term" value="F:ABC-type transporter activity"/>
    <property type="evidence" value="ECO:0007669"/>
    <property type="project" value="InterPro"/>
</dbReference>
<proteinExistence type="predicted"/>
<dbReference type="GO" id="GO:0005524">
    <property type="term" value="F:ATP binding"/>
    <property type="evidence" value="ECO:0007669"/>
    <property type="project" value="UniProtKB-KW"/>
</dbReference>
<keyword evidence="1" id="KW-0813">Transport</keyword>
<evidence type="ECO:0000256" key="2">
    <source>
        <dbReference type="ARBA" id="ARBA00022741"/>
    </source>
</evidence>
<evidence type="ECO:0000256" key="3">
    <source>
        <dbReference type="ARBA" id="ARBA00022840"/>
    </source>
</evidence>
<dbReference type="EMBL" id="BART01001366">
    <property type="protein sequence ID" value="GAG67584.1"/>
    <property type="molecule type" value="Genomic_DNA"/>
</dbReference>
<sequence length="357" mass="40057">MANLVLKNITKKFGKIVAVNNFSFNVNDAEFVTLVGPSGCGKSTTLNIIAGLEDPTEGEVYIDNIFSNNIPPSKRDIAMVFQSYALYPHMRVRENIGFGLKIRRFDKKEIQKRVTETADFLGIGNLLDRKPAELSGGQRQRVALGRAIVRNPKLFLLDEPLSNLDAKLRAQMRADLKILFSDLKGSVVYVTHDQLEAMTMSDRLVVMNDGIIQQIGSSNEVYDHPSNLFVAGFIGSPMMNFVNVKIERGVIYSDGIEMALTKQQLDKIATYGYKKEYILGTRPENITISKSESKIRFEVEVVEDAGAEYIIHLKNGKNRISLISEKDISPKRGESLNLQFDVNKTHLFDIDTKVAIY</sequence>
<dbReference type="SMART" id="SM00382">
    <property type="entry name" value="AAA"/>
    <property type="match status" value="1"/>
</dbReference>
<dbReference type="SUPFAM" id="SSF50331">
    <property type="entry name" value="MOP-like"/>
    <property type="match status" value="1"/>
</dbReference>
<keyword evidence="2" id="KW-0547">Nucleotide-binding</keyword>
<protein>
    <recommendedName>
        <fullName evidence="4">ABC transporter domain-containing protein</fullName>
    </recommendedName>
</protein>
<name>X0ZE70_9ZZZZ</name>
<dbReference type="InterPro" id="IPR003593">
    <property type="entry name" value="AAA+_ATPase"/>
</dbReference>